<comment type="subcellular location">
    <subcellularLocation>
        <location evidence="3">Endomembrane system</location>
        <topology evidence="3">Multi-pass membrane protein</topology>
    </subcellularLocation>
</comment>
<comment type="caution">
    <text evidence="18">The sequence shown here is derived from an EMBL/GenBank/DDBJ whole genome shotgun (WGS) entry which is preliminary data.</text>
</comment>
<name>A0ABQ9YEF8_9EUKA</name>
<feature type="transmembrane region" description="Helical" evidence="16">
    <location>
        <begin position="122"/>
        <end position="139"/>
    </location>
</feature>
<evidence type="ECO:0000259" key="17">
    <source>
        <dbReference type="Pfam" id="PF02516"/>
    </source>
</evidence>
<evidence type="ECO:0000256" key="9">
    <source>
        <dbReference type="ARBA" id="ARBA00022692"/>
    </source>
</evidence>
<evidence type="ECO:0000256" key="7">
    <source>
        <dbReference type="ARBA" id="ARBA00022676"/>
    </source>
</evidence>
<dbReference type="GO" id="GO:0004579">
    <property type="term" value="F:dolichyl-diphosphooligosaccharide-protein glycotransferase activity"/>
    <property type="evidence" value="ECO:0007669"/>
    <property type="project" value="UniProtKB-EC"/>
</dbReference>
<evidence type="ECO:0000256" key="11">
    <source>
        <dbReference type="ARBA" id="ARBA00022842"/>
    </source>
</evidence>
<feature type="transmembrane region" description="Helical" evidence="16">
    <location>
        <begin position="380"/>
        <end position="398"/>
    </location>
</feature>
<feature type="transmembrane region" description="Helical" evidence="16">
    <location>
        <begin position="145"/>
        <end position="165"/>
    </location>
</feature>
<feature type="transmembrane region" description="Helical" evidence="16">
    <location>
        <begin position="522"/>
        <end position="543"/>
    </location>
</feature>
<evidence type="ECO:0000256" key="13">
    <source>
        <dbReference type="ARBA" id="ARBA00023136"/>
    </source>
</evidence>
<evidence type="ECO:0000256" key="12">
    <source>
        <dbReference type="ARBA" id="ARBA00022989"/>
    </source>
</evidence>
<dbReference type="PANTHER" id="PTHR13872">
    <property type="entry name" value="DOLICHYL-DIPHOSPHOOLIGOSACCHARIDE--PROTEIN GLYCOSYLTRANSFERASE SUBUNIT"/>
    <property type="match status" value="1"/>
</dbReference>
<feature type="transmembrane region" description="Helical" evidence="16">
    <location>
        <begin position="177"/>
        <end position="196"/>
    </location>
</feature>
<feature type="transmembrane region" description="Helical" evidence="16">
    <location>
        <begin position="208"/>
        <end position="236"/>
    </location>
</feature>
<keyword evidence="8 18" id="KW-0808">Transferase</keyword>
<evidence type="ECO:0000256" key="16">
    <source>
        <dbReference type="SAM" id="Phobius"/>
    </source>
</evidence>
<feature type="domain" description="Oligosaccharyl transferase STT3 N-terminal" evidence="17">
    <location>
        <begin position="26"/>
        <end position="475"/>
    </location>
</feature>
<keyword evidence="14" id="KW-0464">Manganese</keyword>
<evidence type="ECO:0000256" key="2">
    <source>
        <dbReference type="ARBA" id="ARBA00001946"/>
    </source>
</evidence>
<feature type="transmembrane region" description="Helical" evidence="16">
    <location>
        <begin position="91"/>
        <end position="110"/>
    </location>
</feature>
<comment type="cofactor">
    <cofactor evidence="2">
        <name>Mg(2+)</name>
        <dbReference type="ChEBI" id="CHEBI:18420"/>
    </cofactor>
</comment>
<dbReference type="Gene3D" id="3.40.50.12610">
    <property type="match status" value="1"/>
</dbReference>
<feature type="transmembrane region" description="Helical" evidence="16">
    <location>
        <begin position="306"/>
        <end position="331"/>
    </location>
</feature>
<dbReference type="InterPro" id="IPR003674">
    <property type="entry name" value="Oligo_trans_STT3"/>
</dbReference>
<proteinExistence type="inferred from homology"/>
<comment type="similarity">
    <text evidence="5">Belongs to the STT3 family.</text>
</comment>
<feature type="transmembrane region" description="Helical" evidence="16">
    <location>
        <begin position="21"/>
        <end position="43"/>
    </location>
</feature>
<organism evidence="18 19">
    <name type="scientific">Blattamonas nauphoetae</name>
    <dbReference type="NCBI Taxonomy" id="2049346"/>
    <lineage>
        <taxon>Eukaryota</taxon>
        <taxon>Metamonada</taxon>
        <taxon>Preaxostyla</taxon>
        <taxon>Oxymonadida</taxon>
        <taxon>Blattamonas</taxon>
    </lineage>
</organism>
<dbReference type="Proteomes" id="UP001281761">
    <property type="component" value="Unassembled WGS sequence"/>
</dbReference>
<keyword evidence="7 18" id="KW-0328">Glycosyltransferase</keyword>
<feature type="transmembrane region" description="Helical" evidence="16">
    <location>
        <begin position="243"/>
        <end position="263"/>
    </location>
</feature>
<evidence type="ECO:0000256" key="5">
    <source>
        <dbReference type="ARBA" id="ARBA00010810"/>
    </source>
</evidence>
<evidence type="ECO:0000313" key="19">
    <source>
        <dbReference type="Proteomes" id="UP001281761"/>
    </source>
</evidence>
<accession>A0ABQ9YEF8</accession>
<dbReference type="EC" id="2.4.99.18" evidence="6"/>
<evidence type="ECO:0000256" key="1">
    <source>
        <dbReference type="ARBA" id="ARBA00001936"/>
    </source>
</evidence>
<evidence type="ECO:0000313" key="18">
    <source>
        <dbReference type="EMBL" id="KAK2962155.1"/>
    </source>
</evidence>
<evidence type="ECO:0000256" key="10">
    <source>
        <dbReference type="ARBA" id="ARBA00022723"/>
    </source>
</evidence>
<evidence type="ECO:0000256" key="6">
    <source>
        <dbReference type="ARBA" id="ARBA00012605"/>
    </source>
</evidence>
<evidence type="ECO:0000256" key="4">
    <source>
        <dbReference type="ARBA" id="ARBA00004922"/>
    </source>
</evidence>
<feature type="transmembrane region" description="Helical" evidence="16">
    <location>
        <begin position="443"/>
        <end position="462"/>
    </location>
</feature>
<dbReference type="PANTHER" id="PTHR13872:SF1">
    <property type="entry name" value="DOLICHYL-DIPHOSPHOOLIGOSACCHARIDE--PROTEIN GLYCOSYLTRANSFERASE SUBUNIT STT3B"/>
    <property type="match status" value="1"/>
</dbReference>
<comment type="cofactor">
    <cofactor evidence="1">
        <name>Mn(2+)</name>
        <dbReference type="ChEBI" id="CHEBI:29035"/>
    </cofactor>
</comment>
<dbReference type="InterPro" id="IPR048307">
    <property type="entry name" value="STT3_N"/>
</dbReference>
<keyword evidence="12 16" id="KW-1133">Transmembrane helix</keyword>
<dbReference type="Pfam" id="PF02516">
    <property type="entry name" value="STT3"/>
    <property type="match status" value="1"/>
</dbReference>
<keyword evidence="11" id="KW-0460">Magnesium</keyword>
<evidence type="ECO:0000256" key="15">
    <source>
        <dbReference type="ARBA" id="ARBA00048829"/>
    </source>
</evidence>
<keyword evidence="13 16" id="KW-0472">Membrane</keyword>
<dbReference type="EMBL" id="JARBJD010000012">
    <property type="protein sequence ID" value="KAK2962155.1"/>
    <property type="molecule type" value="Genomic_DNA"/>
</dbReference>
<evidence type="ECO:0000256" key="14">
    <source>
        <dbReference type="ARBA" id="ARBA00023211"/>
    </source>
</evidence>
<comment type="catalytic activity">
    <reaction evidence="15">
        <text>a di-trans,poly-cis-dolichyl diphosphooligosaccharide + L-asparaginyl-[protein] = N(4)-(oligosaccharide-(1-&gt;4)-N-acetyl-beta-D-glucosaminyl-(1-&gt;4)-N-acetyl-beta-D-glucosaminyl)-L-asparaginyl-[protein] + a di-trans,poly-cis-dolichyl diphosphate + H(+)</text>
        <dbReference type="Rhea" id="RHEA:22980"/>
        <dbReference type="Rhea" id="RHEA-COMP:12804"/>
        <dbReference type="Rhea" id="RHEA-COMP:12805"/>
        <dbReference type="Rhea" id="RHEA-COMP:19506"/>
        <dbReference type="Rhea" id="RHEA-COMP:19509"/>
        <dbReference type="ChEBI" id="CHEBI:15378"/>
        <dbReference type="ChEBI" id="CHEBI:50347"/>
        <dbReference type="ChEBI" id="CHEBI:57497"/>
        <dbReference type="ChEBI" id="CHEBI:57570"/>
        <dbReference type="ChEBI" id="CHEBI:132529"/>
        <dbReference type="EC" id="2.4.99.18"/>
    </reaction>
</comment>
<keyword evidence="19" id="KW-1185">Reference proteome</keyword>
<evidence type="ECO:0000256" key="8">
    <source>
        <dbReference type="ARBA" id="ARBA00022679"/>
    </source>
</evidence>
<feature type="transmembrane region" description="Helical" evidence="16">
    <location>
        <begin position="468"/>
        <end position="491"/>
    </location>
</feature>
<sequence length="810" mass="92702">MDDFDDFLEQTEKRKSCTEWICERINLVILCVACLAAVAPRLITIARYENVVHEYDPNFNYRATQYLVQNGLYAFHNWFDDRSWYPLGRPVGATVYPGLMWTAGALYSFMDAIGFPISVRSACVFVPVVFAVLTVILTYKLTKMLFSDLVASIAAMLVAVVPGYMSRSVAGAFDNECVSIFAMLLVFYFWICAVRTGSMLDSAKCALAYFYMASCWGGYVYIINLIPLSAFITVLLGRYSYRLLVAYSTFYFLGILLSMQIQFVSFMPVQSGEHLAAFLTFIGLLGFHFLKPIYDKHRKGLSKKQYYVFLGKCALVLIGLVVIALGFLLILERSGYLTGWTGRFYNLLHPSYAKDHLPLITSVSEHQPFTWLGQLKHSHILFFMILPGCVLIIEKFHIEDLQLRNSLHYRRQMINSNQDPANIRIFTRYALQMINHMKSLNDGIIFFLVYACTSVYFASEMIRLDLVFSPALCILSACCLESLFVSSYNLLTTKPDSQQSVHEEISELQAFEQKLTRRCPNLFRCCAPIAFFLFAVLMAYFFAMHAIDLASNAYSNPQIVMKWKQRDGGNTSYVTVDDFREAYSWLRHNTETNARVMSWWDYGYQLTAVANRTVIVDNNTWNNSHIAMVGRTFAQNESAAFASCQVLGVDYILLLYGGHTAYGNDDINKFHWMLQISSREFPEIIPEEYTSENAAFLSTDPSTFPPTIPTIPAQRQNIQRSLSIDHKAPQKFLDSILYRMVYYGYDQLGTPHQMAGNETAAHAQRVLAYDYNRKEAITNQGYPFVHFEEAYTTERQIVRIFRVKKTPISF</sequence>
<evidence type="ECO:0000256" key="3">
    <source>
        <dbReference type="ARBA" id="ARBA00004127"/>
    </source>
</evidence>
<reference evidence="18 19" key="1">
    <citation type="journal article" date="2022" name="bioRxiv">
        <title>Genomics of Preaxostyla Flagellates Illuminates Evolutionary Transitions and the Path Towards Mitochondrial Loss.</title>
        <authorList>
            <person name="Novak L.V.F."/>
            <person name="Treitli S.C."/>
            <person name="Pyrih J."/>
            <person name="Halakuc P."/>
            <person name="Pipaliya S.V."/>
            <person name="Vacek V."/>
            <person name="Brzon O."/>
            <person name="Soukal P."/>
            <person name="Eme L."/>
            <person name="Dacks J.B."/>
            <person name="Karnkowska A."/>
            <person name="Elias M."/>
            <person name="Hampl V."/>
        </authorList>
    </citation>
    <scope>NUCLEOTIDE SEQUENCE [LARGE SCALE GENOMIC DNA]</scope>
    <source>
        <strain evidence="18">NAU3</strain>
        <tissue evidence="18">Gut</tissue>
    </source>
</reference>
<keyword evidence="10" id="KW-0479">Metal-binding</keyword>
<protein>
    <recommendedName>
        <fullName evidence="6">dolichyl-diphosphooligosaccharide--protein glycotransferase</fullName>
        <ecNumber evidence="6">2.4.99.18</ecNumber>
    </recommendedName>
</protein>
<feature type="transmembrane region" description="Helical" evidence="16">
    <location>
        <begin position="275"/>
        <end position="294"/>
    </location>
</feature>
<comment type="pathway">
    <text evidence="4">Protein modification; protein glycosylation.</text>
</comment>
<gene>
    <name evidence="18" type="ORF">BLNAU_2815</name>
</gene>
<keyword evidence="9 16" id="KW-0812">Transmembrane</keyword>